<evidence type="ECO:0000256" key="2">
    <source>
        <dbReference type="ARBA" id="ARBA00022692"/>
    </source>
</evidence>
<reference evidence="9" key="3">
    <citation type="submission" date="2022-06" db="UniProtKB">
        <authorList>
            <consortium name="EnsemblPlants"/>
        </authorList>
    </citation>
    <scope>IDENTIFICATION</scope>
</reference>
<feature type="compositionally biased region" description="Pro residues" evidence="7">
    <location>
        <begin position="47"/>
        <end position="58"/>
    </location>
</feature>
<dbReference type="Pfam" id="PF02453">
    <property type="entry name" value="Reticulon"/>
    <property type="match status" value="1"/>
</dbReference>
<dbReference type="Gramene" id="TuG1812G0200003073.01.T02">
    <property type="protein sequence ID" value="TuG1812G0200003073.01.T02"/>
    <property type="gene ID" value="TuG1812G0200003073.01"/>
</dbReference>
<feature type="transmembrane region" description="Helical" evidence="6">
    <location>
        <begin position="135"/>
        <end position="154"/>
    </location>
</feature>
<dbReference type="EnsemblPlants" id="TuG1812G0200003073.01.T02">
    <property type="protein sequence ID" value="TuG1812G0200003073.01.T02"/>
    <property type="gene ID" value="TuG1812G0200003073.01"/>
</dbReference>
<evidence type="ECO:0000256" key="3">
    <source>
        <dbReference type="ARBA" id="ARBA00022824"/>
    </source>
</evidence>
<dbReference type="PROSITE" id="PS50845">
    <property type="entry name" value="RETICULON"/>
    <property type="match status" value="2"/>
</dbReference>
<dbReference type="AlphaFoldDB" id="A0A8R7THY3"/>
<dbReference type="PANTHER" id="PTHR10994">
    <property type="entry name" value="RETICULON"/>
    <property type="match status" value="1"/>
</dbReference>
<dbReference type="GO" id="GO:0009617">
    <property type="term" value="P:response to bacterium"/>
    <property type="evidence" value="ECO:0007669"/>
    <property type="project" value="InterPro"/>
</dbReference>
<feature type="domain" description="Reticulon" evidence="8">
    <location>
        <begin position="267"/>
        <end position="320"/>
    </location>
</feature>
<dbReference type="InterPro" id="IPR003388">
    <property type="entry name" value="Reticulon"/>
</dbReference>
<feature type="domain" description="Reticulon" evidence="8">
    <location>
        <begin position="103"/>
        <end position="244"/>
    </location>
</feature>
<dbReference type="InterPro" id="IPR045064">
    <property type="entry name" value="Reticulon-like"/>
</dbReference>
<name>A0A8R7THY3_TRIUA</name>
<evidence type="ECO:0000256" key="1">
    <source>
        <dbReference type="ARBA" id="ARBA00004477"/>
    </source>
</evidence>
<dbReference type="Proteomes" id="UP000015106">
    <property type="component" value="Chromosome 2"/>
</dbReference>
<evidence type="ECO:0000313" key="10">
    <source>
        <dbReference type="Proteomes" id="UP000015106"/>
    </source>
</evidence>
<evidence type="ECO:0000256" key="4">
    <source>
        <dbReference type="ARBA" id="ARBA00022989"/>
    </source>
</evidence>
<keyword evidence="5 6" id="KW-0472">Membrane</keyword>
<gene>
    <name evidence="9" type="primary">LOC125537635</name>
</gene>
<comment type="subcellular location">
    <subcellularLocation>
        <location evidence="1 6">Endoplasmic reticulum membrane</location>
        <topology evidence="1 6">Multi-pass membrane protein</topology>
    </subcellularLocation>
</comment>
<evidence type="ECO:0000259" key="8">
    <source>
        <dbReference type="PROSITE" id="PS50845"/>
    </source>
</evidence>
<evidence type="ECO:0000313" key="9">
    <source>
        <dbReference type="EnsemblPlants" id="TuG1812G0200003073.01.T02"/>
    </source>
</evidence>
<sequence>MAEQPHAEDAGHKPETLMEKIADKLHVGGGDHSSSSSDSDKEEQPRPSAPPAPAPAPAPAASEVTTASFAASASAAAADAKNKMFRLFGREQPIHKVLGGGKPADVFMWRNKHISAGVLGGATAIWILFELLGYHLLAFLGHALIFSLGVLFLWSNASSFINKSPPRIPEVIIPEDLVVNIALSTRHEINRAFANLRQIALGRDIKKFLIVIAGLWLLSILGSCCNFLTLFYIGEGSQLSIPFLAPLLPNVDLVFTVDLSLLCQTVFVVLHTVPVIYEKYEDQIDTYGEKGWIEVKKQYAVFDAKVLSKVPRGPLKDKKN</sequence>
<keyword evidence="2 6" id="KW-0812">Transmembrane</keyword>
<evidence type="ECO:0000256" key="7">
    <source>
        <dbReference type="SAM" id="MobiDB-lite"/>
    </source>
</evidence>
<dbReference type="PANTHER" id="PTHR10994:SF131">
    <property type="entry name" value="RETICULON-LIKE PROTEIN"/>
    <property type="match status" value="1"/>
</dbReference>
<feature type="region of interest" description="Disordered" evidence="7">
    <location>
        <begin position="1"/>
        <end position="63"/>
    </location>
</feature>
<reference evidence="10" key="1">
    <citation type="journal article" date="2013" name="Nature">
        <title>Draft genome of the wheat A-genome progenitor Triticum urartu.</title>
        <authorList>
            <person name="Ling H.Q."/>
            <person name="Zhao S."/>
            <person name="Liu D."/>
            <person name="Wang J."/>
            <person name="Sun H."/>
            <person name="Zhang C."/>
            <person name="Fan H."/>
            <person name="Li D."/>
            <person name="Dong L."/>
            <person name="Tao Y."/>
            <person name="Gao C."/>
            <person name="Wu H."/>
            <person name="Li Y."/>
            <person name="Cui Y."/>
            <person name="Guo X."/>
            <person name="Zheng S."/>
            <person name="Wang B."/>
            <person name="Yu K."/>
            <person name="Liang Q."/>
            <person name="Yang W."/>
            <person name="Lou X."/>
            <person name="Chen J."/>
            <person name="Feng M."/>
            <person name="Jian J."/>
            <person name="Zhang X."/>
            <person name="Luo G."/>
            <person name="Jiang Y."/>
            <person name="Liu J."/>
            <person name="Wang Z."/>
            <person name="Sha Y."/>
            <person name="Zhang B."/>
            <person name="Wu H."/>
            <person name="Tang D."/>
            <person name="Shen Q."/>
            <person name="Xue P."/>
            <person name="Zou S."/>
            <person name="Wang X."/>
            <person name="Liu X."/>
            <person name="Wang F."/>
            <person name="Yang Y."/>
            <person name="An X."/>
            <person name="Dong Z."/>
            <person name="Zhang K."/>
            <person name="Zhang X."/>
            <person name="Luo M.C."/>
            <person name="Dvorak J."/>
            <person name="Tong Y."/>
            <person name="Wang J."/>
            <person name="Yang H."/>
            <person name="Li Z."/>
            <person name="Wang D."/>
            <person name="Zhang A."/>
            <person name="Wang J."/>
        </authorList>
    </citation>
    <scope>NUCLEOTIDE SEQUENCE</scope>
    <source>
        <strain evidence="10">cv. G1812</strain>
    </source>
</reference>
<organism evidence="9 10">
    <name type="scientific">Triticum urartu</name>
    <name type="common">Red wild einkorn</name>
    <name type="synonym">Crithodium urartu</name>
    <dbReference type="NCBI Taxonomy" id="4572"/>
    <lineage>
        <taxon>Eukaryota</taxon>
        <taxon>Viridiplantae</taxon>
        <taxon>Streptophyta</taxon>
        <taxon>Embryophyta</taxon>
        <taxon>Tracheophyta</taxon>
        <taxon>Spermatophyta</taxon>
        <taxon>Magnoliopsida</taxon>
        <taxon>Liliopsida</taxon>
        <taxon>Poales</taxon>
        <taxon>Poaceae</taxon>
        <taxon>BOP clade</taxon>
        <taxon>Pooideae</taxon>
        <taxon>Triticodae</taxon>
        <taxon>Triticeae</taxon>
        <taxon>Triticinae</taxon>
        <taxon>Triticum</taxon>
    </lineage>
</organism>
<protein>
    <recommendedName>
        <fullName evidence="6">Reticulon-like protein</fullName>
    </recommendedName>
</protein>
<evidence type="ECO:0000256" key="5">
    <source>
        <dbReference type="ARBA" id="ARBA00023136"/>
    </source>
</evidence>
<evidence type="ECO:0000256" key="6">
    <source>
        <dbReference type="RuleBase" id="RU363132"/>
    </source>
</evidence>
<keyword evidence="10" id="KW-1185">Reference proteome</keyword>
<proteinExistence type="predicted"/>
<keyword evidence="4 6" id="KW-1133">Transmembrane helix</keyword>
<feature type="transmembrane region" description="Helical" evidence="6">
    <location>
        <begin position="253"/>
        <end position="277"/>
    </location>
</feature>
<accession>A0A8R7THY3</accession>
<reference evidence="9" key="2">
    <citation type="submission" date="2018-03" db="EMBL/GenBank/DDBJ databases">
        <title>The Triticum urartu genome reveals the dynamic nature of wheat genome evolution.</title>
        <authorList>
            <person name="Ling H."/>
            <person name="Ma B."/>
            <person name="Shi X."/>
            <person name="Liu H."/>
            <person name="Dong L."/>
            <person name="Sun H."/>
            <person name="Cao Y."/>
            <person name="Gao Q."/>
            <person name="Zheng S."/>
            <person name="Li Y."/>
            <person name="Yu Y."/>
            <person name="Du H."/>
            <person name="Qi M."/>
            <person name="Li Y."/>
            <person name="Yu H."/>
            <person name="Cui Y."/>
            <person name="Wang N."/>
            <person name="Chen C."/>
            <person name="Wu H."/>
            <person name="Zhao Y."/>
            <person name="Zhang J."/>
            <person name="Li Y."/>
            <person name="Zhou W."/>
            <person name="Zhang B."/>
            <person name="Hu W."/>
            <person name="Eijk M."/>
            <person name="Tang J."/>
            <person name="Witsenboer H."/>
            <person name="Zhao S."/>
            <person name="Li Z."/>
            <person name="Zhang A."/>
            <person name="Wang D."/>
            <person name="Liang C."/>
        </authorList>
    </citation>
    <scope>NUCLEOTIDE SEQUENCE [LARGE SCALE GENOMIC DNA]</scope>
    <source>
        <strain evidence="9">cv. G1812</strain>
    </source>
</reference>
<keyword evidence="3 6" id="KW-0256">Endoplasmic reticulum</keyword>
<feature type="transmembrane region" description="Helical" evidence="6">
    <location>
        <begin position="208"/>
        <end position="233"/>
    </location>
</feature>
<feature type="compositionally biased region" description="Basic and acidic residues" evidence="7">
    <location>
        <begin position="1"/>
        <end position="26"/>
    </location>
</feature>
<dbReference type="GO" id="GO:0005789">
    <property type="term" value="C:endoplasmic reticulum membrane"/>
    <property type="evidence" value="ECO:0007669"/>
    <property type="project" value="UniProtKB-SubCell"/>
</dbReference>